<dbReference type="AlphaFoldDB" id="A0A2G5BB77"/>
<keyword evidence="2" id="KW-1185">Reference proteome</keyword>
<accession>A0A2G5BB77</accession>
<sequence length="283" mass="32518">MRYYSQKKRGRESIKFPWIWPSEQHQTPPRIWKIYKDNDSKVIALSNNFGNLYSKLFFYANIKRDYMEEISTTMIPVILDKAIEAINNQDYDSLAQLMTSDLLKLYGYALANMKALGYRINIEVVDISGTEMEGIRMLAGPPMAFNASIPGQKRQELFNYLFLGTMHLASPKTAGVSTLRALMGVFNSWIGYEAWFKVKANIKVSLSLNGKVIDEDQGRMIVPLSLSTPHYPSLWNFPFVSKDDVLYGVSQKVEPFQWRLSDIFSIKTHKDLSSMVKPIRETK</sequence>
<evidence type="ECO:0000313" key="1">
    <source>
        <dbReference type="EMBL" id="PIA16266.1"/>
    </source>
</evidence>
<dbReference type="EMBL" id="KZ303501">
    <property type="protein sequence ID" value="PIA16266.1"/>
    <property type="molecule type" value="Genomic_DNA"/>
</dbReference>
<dbReference type="Proteomes" id="UP000242474">
    <property type="component" value="Unassembled WGS sequence"/>
</dbReference>
<name>A0A2G5BB77_COERN</name>
<evidence type="ECO:0000313" key="2">
    <source>
        <dbReference type="Proteomes" id="UP000242474"/>
    </source>
</evidence>
<reference evidence="1 2" key="1">
    <citation type="journal article" date="2015" name="Genome Biol. Evol.">
        <title>Phylogenomic analyses indicate that early fungi evolved digesting cell walls of algal ancestors of land plants.</title>
        <authorList>
            <person name="Chang Y."/>
            <person name="Wang S."/>
            <person name="Sekimoto S."/>
            <person name="Aerts A.L."/>
            <person name="Choi C."/>
            <person name="Clum A."/>
            <person name="LaButti K.M."/>
            <person name="Lindquist E.A."/>
            <person name="Yee Ngan C."/>
            <person name="Ohm R.A."/>
            <person name="Salamov A.A."/>
            <person name="Grigoriev I.V."/>
            <person name="Spatafora J.W."/>
            <person name="Berbee M.L."/>
        </authorList>
    </citation>
    <scope>NUCLEOTIDE SEQUENCE [LARGE SCALE GENOMIC DNA]</scope>
    <source>
        <strain evidence="1 2">NRRL 1564</strain>
    </source>
</reference>
<gene>
    <name evidence="1" type="ORF">COEREDRAFT_81460</name>
</gene>
<protein>
    <submittedName>
        <fullName evidence="1">Uncharacterized protein</fullName>
    </submittedName>
</protein>
<proteinExistence type="predicted"/>
<organism evidence="1 2">
    <name type="scientific">Coemansia reversa (strain ATCC 12441 / NRRL 1564)</name>
    <dbReference type="NCBI Taxonomy" id="763665"/>
    <lineage>
        <taxon>Eukaryota</taxon>
        <taxon>Fungi</taxon>
        <taxon>Fungi incertae sedis</taxon>
        <taxon>Zoopagomycota</taxon>
        <taxon>Kickxellomycotina</taxon>
        <taxon>Kickxellomycetes</taxon>
        <taxon>Kickxellales</taxon>
        <taxon>Kickxellaceae</taxon>
        <taxon>Coemansia</taxon>
    </lineage>
</organism>
<dbReference type="OrthoDB" id="5519328at2759"/>